<dbReference type="SMART" id="SM00316">
    <property type="entry name" value="S1"/>
    <property type="match status" value="2"/>
</dbReference>
<dbReference type="SUPFAM" id="SSF50249">
    <property type="entry name" value="Nucleic acid-binding proteins"/>
    <property type="match status" value="2"/>
</dbReference>
<comment type="caution">
    <text evidence="2">The sequence shown here is derived from an EMBL/GenBank/DDBJ whole genome shotgun (WGS) entry which is preliminary data.</text>
</comment>
<accession>A0ABW8TG82</accession>
<dbReference type="PROSITE" id="PS50126">
    <property type="entry name" value="S1"/>
    <property type="match status" value="1"/>
</dbReference>
<evidence type="ECO:0000313" key="3">
    <source>
        <dbReference type="Proteomes" id="UP001623592"/>
    </source>
</evidence>
<keyword evidence="3" id="KW-1185">Reference proteome</keyword>
<dbReference type="Gene3D" id="2.40.50.140">
    <property type="entry name" value="Nucleic acid-binding proteins"/>
    <property type="match status" value="2"/>
</dbReference>
<name>A0ABW8TG82_9CLOT</name>
<protein>
    <submittedName>
        <fullName evidence="2">S1 RNA-binding domain-containing protein</fullName>
    </submittedName>
</protein>
<dbReference type="InterPro" id="IPR003029">
    <property type="entry name" value="S1_domain"/>
</dbReference>
<dbReference type="InterPro" id="IPR050437">
    <property type="entry name" value="Ribos_protein_bS1-like"/>
</dbReference>
<organism evidence="2 3">
    <name type="scientific">Clostridium neuense</name>
    <dbReference type="NCBI Taxonomy" id="1728934"/>
    <lineage>
        <taxon>Bacteria</taxon>
        <taxon>Bacillati</taxon>
        <taxon>Bacillota</taxon>
        <taxon>Clostridia</taxon>
        <taxon>Eubacteriales</taxon>
        <taxon>Clostridiaceae</taxon>
        <taxon>Clostridium</taxon>
    </lineage>
</organism>
<proteinExistence type="predicted"/>
<dbReference type="Pfam" id="PF00575">
    <property type="entry name" value="S1"/>
    <property type="match status" value="1"/>
</dbReference>
<dbReference type="PANTHER" id="PTHR10724">
    <property type="entry name" value="30S RIBOSOMAL PROTEIN S1"/>
    <property type="match status" value="1"/>
</dbReference>
<evidence type="ECO:0000259" key="1">
    <source>
        <dbReference type="PROSITE" id="PS50126"/>
    </source>
</evidence>
<dbReference type="Proteomes" id="UP001623592">
    <property type="component" value="Unassembled WGS sequence"/>
</dbReference>
<dbReference type="EMBL" id="JBJIAA010000011">
    <property type="protein sequence ID" value="MFL0251539.1"/>
    <property type="molecule type" value="Genomic_DNA"/>
</dbReference>
<gene>
    <name evidence="2" type="ORF">ACJDT4_14045</name>
</gene>
<evidence type="ECO:0000313" key="2">
    <source>
        <dbReference type="EMBL" id="MFL0251539.1"/>
    </source>
</evidence>
<reference evidence="2 3" key="1">
    <citation type="submission" date="2024-11" db="EMBL/GenBank/DDBJ databases">
        <authorList>
            <person name="Heng Y.C."/>
            <person name="Lim A.C.H."/>
            <person name="Lee J.K.Y."/>
            <person name="Kittelmann S."/>
        </authorList>
    </citation>
    <scope>NUCLEOTIDE SEQUENCE [LARGE SCALE GENOMIC DNA]</scope>
    <source>
        <strain evidence="2 3">WILCCON 0114</strain>
    </source>
</reference>
<dbReference type="InterPro" id="IPR012340">
    <property type="entry name" value="NA-bd_OB-fold"/>
</dbReference>
<sequence>MAYRILDKTLYEITASKQSKKILTGVLAAVESFKVDNSELMDCGVIFFNEFKIFIPIKDMNITRQDKKVIRSMLGAEVDYLIKEIDEINKVATASRSEAMELRKSIELKKHDIGDKVLVRITSVGRKNCIVDCYGIECSVPISEIDYGYIDDINKHVKVGDKVPGVIKKIDIQNNIISVSLKEAKDDPYDNLINSIKKGGEYVAKVTGIQPYGIFLTIREGMNCLCPFPNWSNFSPSIGERFVVKIKSIKSEDRKINANLMRQIS</sequence>
<dbReference type="RefSeq" id="WP_406788193.1">
    <property type="nucleotide sequence ID" value="NZ_JBJIAA010000011.1"/>
</dbReference>
<feature type="domain" description="S1 motif" evidence="1">
    <location>
        <begin position="114"/>
        <end position="182"/>
    </location>
</feature>